<dbReference type="Pfam" id="PF02746">
    <property type="entry name" value="MR_MLE_N"/>
    <property type="match status" value="1"/>
</dbReference>
<dbReference type="Proteomes" id="UP001501671">
    <property type="component" value="Unassembled WGS sequence"/>
</dbReference>
<dbReference type="Pfam" id="PF13378">
    <property type="entry name" value="MR_MLE_C"/>
    <property type="match status" value="1"/>
</dbReference>
<dbReference type="PROSITE" id="PS00908">
    <property type="entry name" value="MR_MLE_1"/>
    <property type="match status" value="1"/>
</dbReference>
<dbReference type="SUPFAM" id="SSF54826">
    <property type="entry name" value="Enolase N-terminal domain-like"/>
    <property type="match status" value="1"/>
</dbReference>
<protein>
    <recommendedName>
        <fullName evidence="3">glucarate dehydratase</fullName>
        <ecNumber evidence="3">4.2.1.40</ecNumber>
    </recommendedName>
</protein>
<dbReference type="EC" id="4.2.1.40" evidence="3"/>
<evidence type="ECO:0000256" key="1">
    <source>
        <dbReference type="ARBA" id="ARBA00001426"/>
    </source>
</evidence>
<evidence type="ECO:0000259" key="4">
    <source>
        <dbReference type="SMART" id="SM00922"/>
    </source>
</evidence>
<dbReference type="SMART" id="SM00922">
    <property type="entry name" value="MR_MLE"/>
    <property type="match status" value="1"/>
</dbReference>
<dbReference type="InterPro" id="IPR013341">
    <property type="entry name" value="Mandelate_racemase_N_dom"/>
</dbReference>
<dbReference type="InterPro" id="IPR018110">
    <property type="entry name" value="Mandel_Rmase/mucon_lact_enz_CS"/>
</dbReference>
<name>A0ABP8GWV8_9BURK</name>
<sequence length="391" mass="43427">MKIVDIETIALTIPHPPGHVWVKGEISSTGWDLLIVRVHTDSGLSGIGEAYHLKNPWAVIATIEHTLKPMLIGQDPFDTEQLWARMFIRTVQLGSAAIAAIAGVDTALWDIKGKALEQPVYKLLGGANIKEIPLYTGGHVLGYRSLDKLDDLVAEARRYVERGFKALKMRGGRGHPEHGDIESAKALRQAFGDKIELLVDVNSEYGDYTTAARMAREFESLNLYWLEDPFRFTIHYHNEETARLSREANVPIATGGNVYGRSSVKRIVEHGGVDYVMANVSKAGGITETRKIITLIETWNMKYSPHCDGGINALGNFHLFASAPPHVTANVFHEFDPVYPYEQLLTHPPVIRDGKAVVPDRPGLGSDLKEGLAEKYPFQGDTWFIHDRSQA</sequence>
<keyword evidence="6" id="KW-1185">Reference proteome</keyword>
<dbReference type="InterPro" id="IPR029017">
    <property type="entry name" value="Enolase-like_N"/>
</dbReference>
<dbReference type="InterPro" id="IPR034593">
    <property type="entry name" value="DgoD-like"/>
</dbReference>
<feature type="domain" description="Mandelate racemase/muconate lactonizing enzyme C-terminal" evidence="4">
    <location>
        <begin position="149"/>
        <end position="251"/>
    </location>
</feature>
<dbReference type="PANTHER" id="PTHR48080:SF4">
    <property type="entry name" value="GLUCARATE DEHYDRATASE"/>
    <property type="match status" value="1"/>
</dbReference>
<evidence type="ECO:0000256" key="3">
    <source>
        <dbReference type="ARBA" id="ARBA00011973"/>
    </source>
</evidence>
<reference evidence="6" key="1">
    <citation type="journal article" date="2019" name="Int. J. Syst. Evol. Microbiol.">
        <title>The Global Catalogue of Microorganisms (GCM) 10K type strain sequencing project: providing services to taxonomists for standard genome sequencing and annotation.</title>
        <authorList>
            <consortium name="The Broad Institute Genomics Platform"/>
            <consortium name="The Broad Institute Genome Sequencing Center for Infectious Disease"/>
            <person name="Wu L."/>
            <person name="Ma J."/>
        </authorList>
    </citation>
    <scope>NUCLEOTIDE SEQUENCE [LARGE SCALE GENOMIC DNA]</scope>
    <source>
        <strain evidence="6">JCM 17666</strain>
    </source>
</reference>
<dbReference type="Gene3D" id="3.20.20.120">
    <property type="entry name" value="Enolase-like C-terminal domain"/>
    <property type="match status" value="1"/>
</dbReference>
<comment type="caution">
    <text evidence="5">The sequence shown here is derived from an EMBL/GenBank/DDBJ whole genome shotgun (WGS) entry which is preliminary data.</text>
</comment>
<gene>
    <name evidence="5" type="primary">araD</name>
    <name evidence="5" type="ORF">GCM10023144_19310</name>
</gene>
<proteinExistence type="predicted"/>
<dbReference type="Gene3D" id="3.30.390.10">
    <property type="entry name" value="Enolase-like, N-terminal domain"/>
    <property type="match status" value="1"/>
</dbReference>
<dbReference type="CDD" id="cd03316">
    <property type="entry name" value="MR_like"/>
    <property type="match status" value="1"/>
</dbReference>
<dbReference type="InterPro" id="IPR029065">
    <property type="entry name" value="Enolase_C-like"/>
</dbReference>
<evidence type="ECO:0000313" key="6">
    <source>
        <dbReference type="Proteomes" id="UP001501671"/>
    </source>
</evidence>
<dbReference type="PANTHER" id="PTHR48080">
    <property type="entry name" value="D-GALACTONATE DEHYDRATASE-RELATED"/>
    <property type="match status" value="1"/>
</dbReference>
<dbReference type="InterPro" id="IPR013342">
    <property type="entry name" value="Mandelate_racemase_C"/>
</dbReference>
<dbReference type="RefSeq" id="WP_345248745.1">
    <property type="nucleotide sequence ID" value="NZ_BAABFO010000007.1"/>
</dbReference>
<dbReference type="SUPFAM" id="SSF51604">
    <property type="entry name" value="Enolase C-terminal domain-like"/>
    <property type="match status" value="1"/>
</dbReference>
<accession>A0ABP8GWV8</accession>
<organism evidence="5 6">
    <name type="scientific">Pigmentiphaga soli</name>
    <dbReference type="NCBI Taxonomy" id="1007095"/>
    <lineage>
        <taxon>Bacteria</taxon>
        <taxon>Pseudomonadati</taxon>
        <taxon>Pseudomonadota</taxon>
        <taxon>Betaproteobacteria</taxon>
        <taxon>Burkholderiales</taxon>
        <taxon>Alcaligenaceae</taxon>
        <taxon>Pigmentiphaga</taxon>
    </lineage>
</organism>
<dbReference type="EMBL" id="BAABFO010000007">
    <property type="protein sequence ID" value="GAA4331061.1"/>
    <property type="molecule type" value="Genomic_DNA"/>
</dbReference>
<comment type="catalytic activity">
    <reaction evidence="1">
        <text>D-glucarate = 5-dehydro-4-deoxy-D-glucarate + H2O</text>
        <dbReference type="Rhea" id="RHEA:14573"/>
        <dbReference type="ChEBI" id="CHEBI:15377"/>
        <dbReference type="ChEBI" id="CHEBI:30612"/>
        <dbReference type="ChEBI" id="CHEBI:42819"/>
        <dbReference type="EC" id="4.2.1.40"/>
    </reaction>
</comment>
<evidence type="ECO:0000256" key="2">
    <source>
        <dbReference type="ARBA" id="ARBA00005183"/>
    </source>
</evidence>
<comment type="pathway">
    <text evidence="2">Carbohydrate acid metabolism; D-glucarate degradation; 2,5-dioxopentanoate from D-glucarate: step 1/2.</text>
</comment>
<dbReference type="InterPro" id="IPR036849">
    <property type="entry name" value="Enolase-like_C_sf"/>
</dbReference>
<evidence type="ECO:0000313" key="5">
    <source>
        <dbReference type="EMBL" id="GAA4331061.1"/>
    </source>
</evidence>